<dbReference type="InterPro" id="IPR052218">
    <property type="entry name" value="Preflagellin_Peptidase"/>
</dbReference>
<evidence type="ECO:0000259" key="7">
    <source>
        <dbReference type="Pfam" id="PF01478"/>
    </source>
</evidence>
<dbReference type="Gene3D" id="1.20.120.1220">
    <property type="match status" value="1"/>
</dbReference>
<dbReference type="PANTHER" id="PTHR36506">
    <property type="entry name" value="PREFLAGELLIN PEPTIDASE"/>
    <property type="match status" value="1"/>
</dbReference>
<keyword evidence="5 6" id="KW-0472">Membrane</keyword>
<dbReference type="RefSeq" id="WP_280662719.1">
    <property type="nucleotide sequence ID" value="NZ_CP120374.1"/>
</dbReference>
<dbReference type="Proteomes" id="UP001229355">
    <property type="component" value="Chromosome 2"/>
</dbReference>
<accession>A0ABY8DKQ2</accession>
<keyword evidence="3 6" id="KW-0812">Transmembrane</keyword>
<name>A0ABY8DKQ2_9HYPH</name>
<evidence type="ECO:0000256" key="5">
    <source>
        <dbReference type="ARBA" id="ARBA00023136"/>
    </source>
</evidence>
<reference evidence="8 9" key="1">
    <citation type="submission" date="2023-03" db="EMBL/GenBank/DDBJ databases">
        <authorList>
            <person name="Kaur S."/>
            <person name="Espinosa-Saiz D."/>
            <person name="Velazquez E."/>
            <person name="Menendez E."/>
            <person name="diCenzo G.C."/>
        </authorList>
    </citation>
    <scope>NUCLEOTIDE SEQUENCE [LARGE SCALE GENOMIC DNA]</scope>
    <source>
        <strain evidence="8 9">LMG 24692</strain>
    </source>
</reference>
<feature type="transmembrane region" description="Helical" evidence="6">
    <location>
        <begin position="100"/>
        <end position="119"/>
    </location>
</feature>
<dbReference type="EMBL" id="CP120374">
    <property type="protein sequence ID" value="WEX90758.1"/>
    <property type="molecule type" value="Genomic_DNA"/>
</dbReference>
<evidence type="ECO:0000313" key="9">
    <source>
        <dbReference type="Proteomes" id="UP001229355"/>
    </source>
</evidence>
<evidence type="ECO:0000256" key="4">
    <source>
        <dbReference type="ARBA" id="ARBA00022989"/>
    </source>
</evidence>
<dbReference type="InterPro" id="IPR000045">
    <property type="entry name" value="Prepilin_IV_endopep_pep"/>
</dbReference>
<evidence type="ECO:0000313" key="8">
    <source>
        <dbReference type="EMBL" id="WEX90758.1"/>
    </source>
</evidence>
<feature type="transmembrane region" description="Helical" evidence="6">
    <location>
        <begin position="31"/>
        <end position="54"/>
    </location>
</feature>
<keyword evidence="9" id="KW-1185">Reference proteome</keyword>
<dbReference type="Pfam" id="PF01478">
    <property type="entry name" value="Peptidase_A24"/>
    <property type="match status" value="1"/>
</dbReference>
<feature type="domain" description="Prepilin type IV endopeptidase peptidase" evidence="7">
    <location>
        <begin position="13"/>
        <end position="116"/>
    </location>
</feature>
<comment type="subcellular location">
    <subcellularLocation>
        <location evidence="1">Cell membrane</location>
        <topology evidence="1">Multi-pass membrane protein</topology>
    </subcellularLocation>
</comment>
<dbReference type="PANTHER" id="PTHR36506:SF1">
    <property type="entry name" value="PREFLAGELLIN PEPTIDASE"/>
    <property type="match status" value="1"/>
</dbReference>
<evidence type="ECO:0000256" key="2">
    <source>
        <dbReference type="ARBA" id="ARBA00022475"/>
    </source>
</evidence>
<keyword evidence="2" id="KW-1003">Cell membrane</keyword>
<evidence type="ECO:0000256" key="1">
    <source>
        <dbReference type="ARBA" id="ARBA00004651"/>
    </source>
</evidence>
<organism evidence="8 9">
    <name type="scientific">Sinorhizobium garamanticum</name>
    <dbReference type="NCBI Taxonomy" id="680247"/>
    <lineage>
        <taxon>Bacteria</taxon>
        <taxon>Pseudomonadati</taxon>
        <taxon>Pseudomonadota</taxon>
        <taxon>Alphaproteobacteria</taxon>
        <taxon>Hyphomicrobiales</taxon>
        <taxon>Rhizobiaceae</taxon>
        <taxon>Sinorhizobium/Ensifer group</taxon>
        <taxon>Sinorhizobium</taxon>
    </lineage>
</organism>
<evidence type="ECO:0000256" key="3">
    <source>
        <dbReference type="ARBA" id="ARBA00022692"/>
    </source>
</evidence>
<gene>
    <name evidence="8" type="ORF">PZN02_004320</name>
</gene>
<protein>
    <submittedName>
        <fullName evidence="8">Prepilin peptidase</fullName>
    </submittedName>
</protein>
<evidence type="ECO:0000256" key="6">
    <source>
        <dbReference type="SAM" id="Phobius"/>
    </source>
</evidence>
<keyword evidence="4 6" id="KW-1133">Transmembrane helix</keyword>
<sequence>MISTSAAWLAIFLFAGTMTYAGIKDVATMTISNRLVLALAVSFAVLAPAAGLGVATISSSILIGSGILICTFALFSLGWIGGGDAKLLPVAVLWLGSDLALDFILYTAVIGAALTLALLQFRRMPLPVVLQKKAWSARLHAPETGIPYGAAMAPAALLLLPESHWFPALL</sequence>
<feature type="transmembrane region" description="Helical" evidence="6">
    <location>
        <begin position="61"/>
        <end position="80"/>
    </location>
</feature>
<proteinExistence type="predicted"/>